<dbReference type="AlphaFoldDB" id="E6MDQ8"/>
<comment type="similarity">
    <text evidence="2 8">Belongs to the binding-protein-dependent transport system permease family. CysTW subfamily.</text>
</comment>
<accession>E6MDQ8</accession>
<dbReference type="EMBL" id="AEQN01000005">
    <property type="protein sequence ID" value="EFV02667.1"/>
    <property type="molecule type" value="Genomic_DNA"/>
</dbReference>
<dbReference type="Pfam" id="PF00528">
    <property type="entry name" value="BPD_transp_1"/>
    <property type="match status" value="1"/>
</dbReference>
<dbReference type="InterPro" id="IPR005672">
    <property type="entry name" value="Phosphate_PstA"/>
</dbReference>
<dbReference type="Gene3D" id="1.10.3720.10">
    <property type="entry name" value="MetI-like"/>
    <property type="match status" value="1"/>
</dbReference>
<dbReference type="RefSeq" id="WP_006597558.1">
    <property type="nucleotide sequence ID" value="NZ_GL622359.1"/>
</dbReference>
<feature type="domain" description="ABC transmembrane type-1" evidence="9">
    <location>
        <begin position="62"/>
        <end position="245"/>
    </location>
</feature>
<dbReference type="GO" id="GO:0035435">
    <property type="term" value="P:phosphate ion transmembrane transport"/>
    <property type="evidence" value="ECO:0007669"/>
    <property type="project" value="InterPro"/>
</dbReference>
<dbReference type="GO" id="GO:0005886">
    <property type="term" value="C:plasma membrane"/>
    <property type="evidence" value="ECO:0007669"/>
    <property type="project" value="UniProtKB-SubCell"/>
</dbReference>
<feature type="transmembrane region" description="Helical" evidence="8">
    <location>
        <begin position="100"/>
        <end position="124"/>
    </location>
</feature>
<dbReference type="InterPro" id="IPR000515">
    <property type="entry name" value="MetI-like"/>
</dbReference>
<keyword evidence="5 8" id="KW-0812">Transmembrane</keyword>
<keyword evidence="6 8" id="KW-1133">Transmembrane helix</keyword>
<reference evidence="10 11" key="1">
    <citation type="submission" date="2010-12" db="EMBL/GenBank/DDBJ databases">
        <authorList>
            <person name="Muzny D."/>
            <person name="Qin X."/>
            <person name="Deng J."/>
            <person name="Jiang H."/>
            <person name="Liu Y."/>
            <person name="Qu J."/>
            <person name="Song X.-Z."/>
            <person name="Zhang L."/>
            <person name="Thornton R."/>
            <person name="Coyle M."/>
            <person name="Francisco L."/>
            <person name="Jackson L."/>
            <person name="Javaid M."/>
            <person name="Korchina V."/>
            <person name="Kovar C."/>
            <person name="Mata R."/>
            <person name="Mathew T."/>
            <person name="Ngo R."/>
            <person name="Nguyen L."/>
            <person name="Nguyen N."/>
            <person name="Okwuonu G."/>
            <person name="Ongeri F."/>
            <person name="Pham C."/>
            <person name="Simmons D."/>
            <person name="Wilczek-Boney K."/>
            <person name="Hale W."/>
            <person name="Jakkamsetti A."/>
            <person name="Pham P."/>
            <person name="Ruth R."/>
            <person name="San Lucas F."/>
            <person name="Warren J."/>
            <person name="Zhang J."/>
            <person name="Zhao Z."/>
            <person name="Zhou C."/>
            <person name="Zhu D."/>
            <person name="Lee S."/>
            <person name="Bess C."/>
            <person name="Blankenburg K."/>
            <person name="Forbes L."/>
            <person name="Fu Q."/>
            <person name="Gubbala S."/>
            <person name="Hirani K."/>
            <person name="Jayaseelan J.C."/>
            <person name="Lara F."/>
            <person name="Munidasa M."/>
            <person name="Palculict T."/>
            <person name="Patil S."/>
            <person name="Pu L.-L."/>
            <person name="Saada N."/>
            <person name="Tang L."/>
            <person name="Weissenberger G."/>
            <person name="Zhu Y."/>
            <person name="Hemphill L."/>
            <person name="Shang Y."/>
            <person name="Youmans B."/>
            <person name="Ayvaz T."/>
            <person name="Ross M."/>
            <person name="Santibanez J."/>
            <person name="Aqrawi P."/>
            <person name="Gross S."/>
            <person name="Joshi V."/>
            <person name="Fowler G."/>
            <person name="Nazareth L."/>
            <person name="Reid J."/>
            <person name="Worley K."/>
            <person name="Petrosino J."/>
            <person name="Highlander S."/>
            <person name="Gibbs R."/>
        </authorList>
    </citation>
    <scope>NUCLEOTIDE SEQUENCE [LARGE SCALE GENOMIC DNA]</scope>
    <source>
        <strain evidence="10 11">ATCC 23263</strain>
    </source>
</reference>
<dbReference type="eggNOG" id="COG0581">
    <property type="taxonomic scope" value="Bacteria"/>
</dbReference>
<proteinExistence type="inferred from homology"/>
<dbReference type="SUPFAM" id="SSF161098">
    <property type="entry name" value="MetI-like"/>
    <property type="match status" value="1"/>
</dbReference>
<keyword evidence="3" id="KW-0813">Transport</keyword>
<evidence type="ECO:0000313" key="10">
    <source>
        <dbReference type="EMBL" id="EFV02667.1"/>
    </source>
</evidence>
<dbReference type="PANTHER" id="PTHR43470">
    <property type="entry name" value="PHOSPHATE TRANSPORT SYSTEM PERMEASE PROTEIN PSTA-RELATED"/>
    <property type="match status" value="1"/>
</dbReference>
<evidence type="ECO:0000259" key="9">
    <source>
        <dbReference type="PROSITE" id="PS50928"/>
    </source>
</evidence>
<sequence>MTNRSKKEAGILRGMVWAAAGITAGILIFIIACVGIKGIPHLGPALFARHYTSKNVSLFPALVNTVIMTGLSLIIAVPLGIGAAIYLVEYAKKNSRLVAVVRLTSETLTGIPSIVYGIFGMLLFVTRLHWGYSMLAGACTLALMILPVVMRASEEALTAVPDSYREGSFGLGAGKLRTVFHIVLPAAAPGIFAGIVLGVGRIVGETAALIYTAGTVAQIPAGVMGSGRTLAVHLYALWTEGMHVD</sequence>
<evidence type="ECO:0000256" key="6">
    <source>
        <dbReference type="ARBA" id="ARBA00022989"/>
    </source>
</evidence>
<feature type="transmembrane region" description="Helical" evidence="8">
    <location>
        <begin position="59"/>
        <end position="88"/>
    </location>
</feature>
<dbReference type="HOGENOM" id="CLU_033621_2_2_9"/>
<comment type="caution">
    <text evidence="10">The sequence shown here is derived from an EMBL/GenBank/DDBJ whole genome shotgun (WGS) entry which is preliminary data.</text>
</comment>
<evidence type="ECO:0000256" key="4">
    <source>
        <dbReference type="ARBA" id="ARBA00022475"/>
    </source>
</evidence>
<gene>
    <name evidence="10" type="primary">pstA</name>
    <name evidence="10" type="ORF">HMP0721_0140</name>
</gene>
<comment type="caution">
    <text evidence="8">Lacks conserved residue(s) required for the propagation of feature annotation.</text>
</comment>
<evidence type="ECO:0000256" key="1">
    <source>
        <dbReference type="ARBA" id="ARBA00004651"/>
    </source>
</evidence>
<dbReference type="PROSITE" id="PS51257">
    <property type="entry name" value="PROKAR_LIPOPROTEIN"/>
    <property type="match status" value="1"/>
</dbReference>
<keyword evidence="7 8" id="KW-0472">Membrane</keyword>
<protein>
    <recommendedName>
        <fullName evidence="8">Phosphate transport system permease protein PstA</fullName>
    </recommendedName>
</protein>
<dbReference type="PROSITE" id="PS50928">
    <property type="entry name" value="ABC_TM1"/>
    <property type="match status" value="1"/>
</dbReference>
<evidence type="ECO:0000313" key="11">
    <source>
        <dbReference type="Proteomes" id="UP000004754"/>
    </source>
</evidence>
<comment type="subcellular location">
    <subcellularLocation>
        <location evidence="1 8">Cell membrane</location>
        <topology evidence="1 8">Multi-pass membrane protein</topology>
    </subcellularLocation>
</comment>
<dbReference type="GO" id="GO:0005315">
    <property type="term" value="F:phosphate transmembrane transporter activity"/>
    <property type="evidence" value="ECO:0007669"/>
    <property type="project" value="InterPro"/>
</dbReference>
<dbReference type="Proteomes" id="UP000004754">
    <property type="component" value="Unassembled WGS sequence"/>
</dbReference>
<dbReference type="STRING" id="887929.HMP0721_0140"/>
<dbReference type="CDD" id="cd06261">
    <property type="entry name" value="TM_PBP2"/>
    <property type="match status" value="1"/>
</dbReference>
<keyword evidence="11" id="KW-1185">Reference proteome</keyword>
<evidence type="ECO:0000256" key="7">
    <source>
        <dbReference type="ARBA" id="ARBA00023136"/>
    </source>
</evidence>
<name>E6MDQ8_9FIRM</name>
<dbReference type="PANTHER" id="PTHR43470:SF3">
    <property type="entry name" value="PHOSPHATE TRANSPORT SYSTEM PERMEASE PROTEIN PSTA-RELATED"/>
    <property type="match status" value="1"/>
</dbReference>
<evidence type="ECO:0000256" key="3">
    <source>
        <dbReference type="ARBA" id="ARBA00022448"/>
    </source>
</evidence>
<evidence type="ECO:0000256" key="5">
    <source>
        <dbReference type="ARBA" id="ARBA00022692"/>
    </source>
</evidence>
<dbReference type="NCBIfam" id="TIGR00974">
    <property type="entry name" value="3a0107s02c"/>
    <property type="match status" value="1"/>
</dbReference>
<evidence type="ECO:0000256" key="8">
    <source>
        <dbReference type="RuleBase" id="RU363043"/>
    </source>
</evidence>
<evidence type="ECO:0000256" key="2">
    <source>
        <dbReference type="ARBA" id="ARBA00007069"/>
    </source>
</evidence>
<organism evidence="10 11">
    <name type="scientific">Pseudoramibacter alactolyticus ATCC 23263</name>
    <dbReference type="NCBI Taxonomy" id="887929"/>
    <lineage>
        <taxon>Bacteria</taxon>
        <taxon>Bacillati</taxon>
        <taxon>Bacillota</taxon>
        <taxon>Clostridia</taxon>
        <taxon>Eubacteriales</taxon>
        <taxon>Eubacteriaceae</taxon>
        <taxon>Pseudoramibacter</taxon>
    </lineage>
</organism>
<dbReference type="InterPro" id="IPR035906">
    <property type="entry name" value="MetI-like_sf"/>
</dbReference>
<feature type="transmembrane region" description="Helical" evidence="8">
    <location>
        <begin position="12"/>
        <end position="39"/>
    </location>
</feature>
<keyword evidence="4 8" id="KW-1003">Cell membrane</keyword>